<dbReference type="PANTHER" id="PTHR33776">
    <property type="entry name" value="ENDO/EXONUCLEASE/PHOSPHATASE DOMAIN-CONTAINING PROTEIN"/>
    <property type="match status" value="1"/>
</dbReference>
<reference evidence="2" key="2">
    <citation type="journal article" date="2023" name="Science">
        <title>Genomic signatures of disease resistance in endangered staghorn corals.</title>
        <authorList>
            <person name="Vollmer S.V."/>
            <person name="Selwyn J.D."/>
            <person name="Despard B.A."/>
            <person name="Roesel C.L."/>
        </authorList>
    </citation>
    <scope>NUCLEOTIDE SEQUENCE</scope>
    <source>
        <strain evidence="2">K2</strain>
    </source>
</reference>
<evidence type="ECO:0000313" key="2">
    <source>
        <dbReference type="EMBL" id="KAK2547771.1"/>
    </source>
</evidence>
<comment type="caution">
    <text evidence="2">The sequence shown here is derived from an EMBL/GenBank/DDBJ whole genome shotgun (WGS) entry which is preliminary data.</text>
</comment>
<evidence type="ECO:0000259" key="1">
    <source>
        <dbReference type="Pfam" id="PF03372"/>
    </source>
</evidence>
<dbReference type="GO" id="GO:0003824">
    <property type="term" value="F:catalytic activity"/>
    <property type="evidence" value="ECO:0007669"/>
    <property type="project" value="InterPro"/>
</dbReference>
<dbReference type="SUPFAM" id="SSF56219">
    <property type="entry name" value="DNase I-like"/>
    <property type="match status" value="1"/>
</dbReference>
<proteinExistence type="predicted"/>
<keyword evidence="3" id="KW-1185">Reference proteome</keyword>
<evidence type="ECO:0000313" key="3">
    <source>
        <dbReference type="Proteomes" id="UP001249851"/>
    </source>
</evidence>
<feature type="domain" description="Endonuclease/exonuclease/phosphatase" evidence="1">
    <location>
        <begin position="8"/>
        <end position="140"/>
    </location>
</feature>
<dbReference type="AlphaFoldDB" id="A0AAD9US07"/>
<dbReference type="Pfam" id="PF03372">
    <property type="entry name" value="Exo_endo_phos"/>
    <property type="match status" value="1"/>
</dbReference>
<dbReference type="PANTHER" id="PTHR33776:SF4">
    <property type="entry name" value="ENDONUCLEASE_EXONUCLEASE_PHOSPHATASE DOMAIN-CONTAINING PROTEIN"/>
    <property type="match status" value="1"/>
</dbReference>
<reference evidence="2" key="1">
    <citation type="journal article" date="2023" name="G3 (Bethesda)">
        <title>Whole genome assembly and annotation of the endangered Caribbean coral Acropora cervicornis.</title>
        <authorList>
            <person name="Selwyn J.D."/>
            <person name="Vollmer S.V."/>
        </authorList>
    </citation>
    <scope>NUCLEOTIDE SEQUENCE</scope>
    <source>
        <strain evidence="2">K2</strain>
    </source>
</reference>
<protein>
    <recommendedName>
        <fullName evidence="1">Endonuclease/exonuclease/phosphatase domain-containing protein</fullName>
    </recommendedName>
</protein>
<accession>A0AAD9US07</accession>
<name>A0AAD9US07_ACRCE</name>
<dbReference type="Gene3D" id="3.60.10.10">
    <property type="entry name" value="Endonuclease/exonuclease/phosphatase"/>
    <property type="match status" value="1"/>
</dbReference>
<dbReference type="EMBL" id="JARQWQ010000168">
    <property type="protein sequence ID" value="KAK2547771.1"/>
    <property type="molecule type" value="Genomic_DNA"/>
</dbReference>
<organism evidence="2 3">
    <name type="scientific">Acropora cervicornis</name>
    <name type="common">Staghorn coral</name>
    <dbReference type="NCBI Taxonomy" id="6130"/>
    <lineage>
        <taxon>Eukaryota</taxon>
        <taxon>Metazoa</taxon>
        <taxon>Cnidaria</taxon>
        <taxon>Anthozoa</taxon>
        <taxon>Hexacorallia</taxon>
        <taxon>Scleractinia</taxon>
        <taxon>Astrocoeniina</taxon>
        <taxon>Acroporidae</taxon>
        <taxon>Acropora</taxon>
    </lineage>
</organism>
<dbReference type="InterPro" id="IPR036691">
    <property type="entry name" value="Endo/exonu/phosph_ase_sf"/>
</dbReference>
<sequence length="167" mass="19272">MAFLNVVSLPLHIDEIRLMLSQNYFDILALNETRLDQYYNDIYVQGYEIVRHDRNRSGGGVCIYVRKSINFDKRSDLVPENLEAVCIEVTKPNSRPFIVSSIYKPPSAPVEIFNSIERMNGQMDNEDKEMYILGDLNCNLLDQTSLDNDAKHLLPILEIYQLTLLIT</sequence>
<dbReference type="InterPro" id="IPR005135">
    <property type="entry name" value="Endo/exonuclease/phosphatase"/>
</dbReference>
<dbReference type="Proteomes" id="UP001249851">
    <property type="component" value="Unassembled WGS sequence"/>
</dbReference>
<gene>
    <name evidence="2" type="ORF">P5673_032179</name>
</gene>